<dbReference type="PANTHER" id="PTHR42898">
    <property type="entry name" value="TROPINONE REDUCTASE"/>
    <property type="match status" value="1"/>
</dbReference>
<organism evidence="4 5">
    <name type="scientific">Malus baccata</name>
    <name type="common">Siberian crab apple</name>
    <name type="synonym">Pyrus baccata</name>
    <dbReference type="NCBI Taxonomy" id="106549"/>
    <lineage>
        <taxon>Eukaryota</taxon>
        <taxon>Viridiplantae</taxon>
        <taxon>Streptophyta</taxon>
        <taxon>Embryophyta</taxon>
        <taxon>Tracheophyta</taxon>
        <taxon>Spermatophyta</taxon>
        <taxon>Magnoliopsida</taxon>
        <taxon>eudicotyledons</taxon>
        <taxon>Gunneridae</taxon>
        <taxon>Pentapetalae</taxon>
        <taxon>rosids</taxon>
        <taxon>fabids</taxon>
        <taxon>Rosales</taxon>
        <taxon>Rosaceae</taxon>
        <taxon>Amygdaloideae</taxon>
        <taxon>Maleae</taxon>
        <taxon>Malus</taxon>
    </lineage>
</organism>
<dbReference type="PANTHER" id="PTHR42898:SF28">
    <property type="entry name" value="TROPINONE REDUCTASE HOMOLOG"/>
    <property type="match status" value="1"/>
</dbReference>
<proteinExistence type="inferred from homology"/>
<keyword evidence="1" id="KW-0521">NADP</keyword>
<evidence type="ECO:0000313" key="5">
    <source>
        <dbReference type="Proteomes" id="UP000315295"/>
    </source>
</evidence>
<sequence>MAGFDSQRWSLKGTTALVTGGTKGIGYAIVEELAGLGATVHTCARNEVQILERLQEWESKGFKVTGSVCDLTSKAQRENLVKTVSSIFDGKLNILVNSAATCTLRGTTDYTLEDFSSMMETNVESPYHLSQLAHPLLKASGNASIVFVASIAGVVALPKLSAYAATKSAVIQISKNLACEWAKDGIRTNAVAPWAVNTGVKVESDGHADDFRRLIGRTPIRRLAQPNEISSLVTFLCLPAASYINGQVISVDGGFTVSGF</sequence>
<accession>A0A540LW50</accession>
<evidence type="ECO:0000256" key="3">
    <source>
        <dbReference type="ARBA" id="ARBA00025714"/>
    </source>
</evidence>
<name>A0A540LW50_MALBA</name>
<dbReference type="PRINTS" id="PR00080">
    <property type="entry name" value="SDRFAMILY"/>
</dbReference>
<comment type="similarity">
    <text evidence="3">Belongs to the short-chain dehydrogenases/reductases (SDR) family. SDR65C subfamily.</text>
</comment>
<dbReference type="EMBL" id="VIEB01000444">
    <property type="protein sequence ID" value="TQD90727.1"/>
    <property type="molecule type" value="Genomic_DNA"/>
</dbReference>
<gene>
    <name evidence="4" type="ORF">C1H46_023730</name>
</gene>
<dbReference type="InterPro" id="IPR045000">
    <property type="entry name" value="TR"/>
</dbReference>
<evidence type="ECO:0000256" key="1">
    <source>
        <dbReference type="ARBA" id="ARBA00022857"/>
    </source>
</evidence>
<dbReference type="InterPro" id="IPR036291">
    <property type="entry name" value="NAD(P)-bd_dom_sf"/>
</dbReference>
<dbReference type="GO" id="GO:0016491">
    <property type="term" value="F:oxidoreductase activity"/>
    <property type="evidence" value="ECO:0007669"/>
    <property type="project" value="UniProtKB-KW"/>
</dbReference>
<dbReference type="AlphaFoldDB" id="A0A540LW50"/>
<dbReference type="Pfam" id="PF13561">
    <property type="entry name" value="adh_short_C2"/>
    <property type="match status" value="1"/>
</dbReference>
<dbReference type="PRINTS" id="PR00081">
    <property type="entry name" value="GDHRDH"/>
</dbReference>
<evidence type="ECO:0000313" key="4">
    <source>
        <dbReference type="EMBL" id="TQD90727.1"/>
    </source>
</evidence>
<protein>
    <submittedName>
        <fullName evidence="4">Uncharacterized protein</fullName>
    </submittedName>
</protein>
<dbReference type="Gene3D" id="3.40.50.720">
    <property type="entry name" value="NAD(P)-binding Rossmann-like Domain"/>
    <property type="match status" value="1"/>
</dbReference>
<dbReference type="FunFam" id="3.40.50.720:FF:000084">
    <property type="entry name" value="Short-chain dehydrogenase reductase"/>
    <property type="match status" value="1"/>
</dbReference>
<dbReference type="PROSITE" id="PS00061">
    <property type="entry name" value="ADH_SHORT"/>
    <property type="match status" value="1"/>
</dbReference>
<comment type="caution">
    <text evidence="4">The sequence shown here is derived from an EMBL/GenBank/DDBJ whole genome shotgun (WGS) entry which is preliminary data.</text>
</comment>
<reference evidence="4 5" key="1">
    <citation type="journal article" date="2019" name="G3 (Bethesda)">
        <title>Sequencing of a Wild Apple (Malus baccata) Genome Unravels the Differences Between Cultivated and Wild Apple Species Regarding Disease Resistance and Cold Tolerance.</title>
        <authorList>
            <person name="Chen X."/>
        </authorList>
    </citation>
    <scope>NUCLEOTIDE SEQUENCE [LARGE SCALE GENOMIC DNA]</scope>
    <source>
        <strain evidence="5">cv. Shandingzi</strain>
        <tissue evidence="4">Leaves</tissue>
    </source>
</reference>
<dbReference type="InterPro" id="IPR020904">
    <property type="entry name" value="Sc_DH/Rdtase_CS"/>
</dbReference>
<dbReference type="Proteomes" id="UP000315295">
    <property type="component" value="Unassembled WGS sequence"/>
</dbReference>
<dbReference type="InterPro" id="IPR002347">
    <property type="entry name" value="SDR_fam"/>
</dbReference>
<dbReference type="STRING" id="106549.A0A540LW50"/>
<dbReference type="SUPFAM" id="SSF51735">
    <property type="entry name" value="NAD(P)-binding Rossmann-fold domains"/>
    <property type="match status" value="1"/>
</dbReference>
<evidence type="ECO:0000256" key="2">
    <source>
        <dbReference type="ARBA" id="ARBA00023002"/>
    </source>
</evidence>
<keyword evidence="2" id="KW-0560">Oxidoreductase</keyword>
<keyword evidence="5" id="KW-1185">Reference proteome</keyword>